<reference evidence="3 4" key="1">
    <citation type="submission" date="2018-12" db="EMBL/GenBank/DDBJ databases">
        <title>Complete Genome Sequence of the Corallopyronin A producing Myxobacterium Corallococcus coralloides B035.</title>
        <authorList>
            <person name="Bouhired S.M."/>
            <person name="Rupp O."/>
            <person name="Blom J."/>
            <person name="Schaeberle T.F."/>
            <person name="Kehraus S."/>
            <person name="Schiefer A."/>
            <person name="Pfarr K."/>
            <person name="Goesmann A."/>
            <person name="Hoerauf A."/>
            <person name="Koenig G.M."/>
        </authorList>
    </citation>
    <scope>NUCLEOTIDE SEQUENCE [LARGE SCALE GENOMIC DNA]</scope>
    <source>
        <strain evidence="3 4">B035</strain>
    </source>
</reference>
<evidence type="ECO:0000313" key="4">
    <source>
        <dbReference type="Proteomes" id="UP000288758"/>
    </source>
</evidence>
<accession>A0A410S0L6</accession>
<feature type="region of interest" description="Disordered" evidence="1">
    <location>
        <begin position="310"/>
        <end position="352"/>
    </location>
</feature>
<dbReference type="GO" id="GO:0008237">
    <property type="term" value="F:metallopeptidase activity"/>
    <property type="evidence" value="ECO:0007669"/>
    <property type="project" value="InterPro"/>
</dbReference>
<proteinExistence type="predicted"/>
<dbReference type="InterPro" id="IPR024079">
    <property type="entry name" value="MetalloPept_cat_dom_sf"/>
</dbReference>
<dbReference type="InterPro" id="IPR008754">
    <property type="entry name" value="Peptidase_M43"/>
</dbReference>
<protein>
    <recommendedName>
        <fullName evidence="2">Peptidase M43 pregnancy-associated plasma-A domain-containing protein</fullName>
    </recommendedName>
</protein>
<evidence type="ECO:0000313" key="3">
    <source>
        <dbReference type="EMBL" id="QAT87616.1"/>
    </source>
</evidence>
<sequence length="352" mass="37548">MRGGDAPPRAPLDGAEPLHTAEPVTFDADGLTPPLSIPPFTGESVALWARSEPGTCFALTSLVDARGRAWVDQRSAGPSCTGCEVRTSIAQEEALFVLPGGEGFTPREGFTVRFGLVACETLTPVKASGAPRLQLAWLPRASLPERGRLPLRFLVSRHSMLLGQPERQRELLERLNDELAEAGLEVTLEAVAELPDAAGETRFWTTELAGLSALRDGAPPAPDATVDIVFAGCLWYDDPFFGPPVPVDGFTPRVGGGAGPASAVFMPGLRCDAFGGAPVQWPLDAYAHVLAHELGHFLGLYHSVETDGTTDRLGDTGEQNIMNANPGRAGARGWSPSQKRRLLSHPWVRPVP</sequence>
<dbReference type="Pfam" id="PF05572">
    <property type="entry name" value="Peptidase_M43"/>
    <property type="match status" value="1"/>
</dbReference>
<dbReference type="RefSeq" id="WP_128798933.1">
    <property type="nucleotide sequence ID" value="NZ_CP034669.1"/>
</dbReference>
<dbReference type="AlphaFoldDB" id="A0A410S0L6"/>
<organism evidence="3 4">
    <name type="scientific">Corallococcus coralloides</name>
    <name type="common">Myxococcus coralloides</name>
    <dbReference type="NCBI Taxonomy" id="184914"/>
    <lineage>
        <taxon>Bacteria</taxon>
        <taxon>Pseudomonadati</taxon>
        <taxon>Myxococcota</taxon>
        <taxon>Myxococcia</taxon>
        <taxon>Myxococcales</taxon>
        <taxon>Cystobacterineae</taxon>
        <taxon>Myxococcaceae</taxon>
        <taxon>Corallococcus</taxon>
    </lineage>
</organism>
<gene>
    <name evidence="3" type="ORF">EJ065_6087</name>
</gene>
<evidence type="ECO:0000256" key="1">
    <source>
        <dbReference type="SAM" id="MobiDB-lite"/>
    </source>
</evidence>
<dbReference type="SUPFAM" id="SSF55486">
    <property type="entry name" value="Metalloproteases ('zincins'), catalytic domain"/>
    <property type="match status" value="1"/>
</dbReference>
<dbReference type="Gene3D" id="3.40.390.10">
    <property type="entry name" value="Collagenase (Catalytic Domain)"/>
    <property type="match status" value="1"/>
</dbReference>
<dbReference type="EMBL" id="CP034669">
    <property type="protein sequence ID" value="QAT87616.1"/>
    <property type="molecule type" value="Genomic_DNA"/>
</dbReference>
<feature type="domain" description="Peptidase M43 pregnancy-associated plasma-A" evidence="2">
    <location>
        <begin position="286"/>
        <end position="326"/>
    </location>
</feature>
<name>A0A410S0L6_CORCK</name>
<evidence type="ECO:0000259" key="2">
    <source>
        <dbReference type="Pfam" id="PF05572"/>
    </source>
</evidence>
<dbReference type="Proteomes" id="UP000288758">
    <property type="component" value="Chromosome"/>
</dbReference>